<evidence type="ECO:0000313" key="8">
    <source>
        <dbReference type="EMBL" id="PRW57529.1"/>
    </source>
</evidence>
<dbReference type="GO" id="GO:0005524">
    <property type="term" value="F:ATP binding"/>
    <property type="evidence" value="ECO:0007669"/>
    <property type="project" value="UniProtKB-KW"/>
</dbReference>
<organism evidence="8 9">
    <name type="scientific">Chlorella sorokiniana</name>
    <name type="common">Freshwater green alga</name>
    <dbReference type="NCBI Taxonomy" id="3076"/>
    <lineage>
        <taxon>Eukaryota</taxon>
        <taxon>Viridiplantae</taxon>
        <taxon>Chlorophyta</taxon>
        <taxon>core chlorophytes</taxon>
        <taxon>Trebouxiophyceae</taxon>
        <taxon>Chlorellales</taxon>
        <taxon>Chlorellaceae</taxon>
        <taxon>Chlorella clade</taxon>
        <taxon>Chlorella</taxon>
    </lineage>
</organism>
<dbReference type="PANTHER" id="PTHR12241:SF145">
    <property type="entry name" value="TUBULIN POLYGLUTAMYLASE TTLL5"/>
    <property type="match status" value="1"/>
</dbReference>
<dbReference type="OrthoDB" id="202825at2759"/>
<comment type="catalytic activity">
    <reaction evidence="5">
        <text>L-glutamyl-[protein] + L-glutamate + ATP = gamma-L-glutamyl-L-glutamyl-[protein] + ADP + phosphate + H(+)</text>
        <dbReference type="Rhea" id="RHEA:60144"/>
        <dbReference type="Rhea" id="RHEA-COMP:10208"/>
        <dbReference type="Rhea" id="RHEA-COMP:15517"/>
        <dbReference type="ChEBI" id="CHEBI:15378"/>
        <dbReference type="ChEBI" id="CHEBI:29973"/>
        <dbReference type="ChEBI" id="CHEBI:29985"/>
        <dbReference type="ChEBI" id="CHEBI:30616"/>
        <dbReference type="ChEBI" id="CHEBI:43474"/>
        <dbReference type="ChEBI" id="CHEBI:143622"/>
        <dbReference type="ChEBI" id="CHEBI:456216"/>
    </reaction>
    <physiologicalReaction direction="left-to-right" evidence="5">
        <dbReference type="Rhea" id="RHEA:60145"/>
    </physiologicalReaction>
</comment>
<proteinExistence type="predicted"/>
<keyword evidence="1" id="KW-0436">Ligase</keyword>
<evidence type="ECO:0000256" key="4">
    <source>
        <dbReference type="ARBA" id="ARBA00041448"/>
    </source>
</evidence>
<comment type="caution">
    <text evidence="8">The sequence shown here is derived from an EMBL/GenBank/DDBJ whole genome shotgun (WGS) entry which is preliminary data.</text>
</comment>
<dbReference type="InterPro" id="IPR004344">
    <property type="entry name" value="TTL/TTLL_fam"/>
</dbReference>
<feature type="region of interest" description="Disordered" evidence="6">
    <location>
        <begin position="420"/>
        <end position="458"/>
    </location>
</feature>
<dbReference type="GO" id="GO:0000226">
    <property type="term" value="P:microtubule cytoskeleton organization"/>
    <property type="evidence" value="ECO:0007669"/>
    <property type="project" value="TreeGrafter"/>
</dbReference>
<dbReference type="GO" id="GO:0070740">
    <property type="term" value="F:tubulin-glutamic acid ligase activity"/>
    <property type="evidence" value="ECO:0007669"/>
    <property type="project" value="TreeGrafter"/>
</dbReference>
<dbReference type="Gene3D" id="3.30.470.20">
    <property type="entry name" value="ATP-grasp fold, B domain"/>
    <property type="match status" value="1"/>
</dbReference>
<gene>
    <name evidence="8" type="ORF">C2E21_3859</name>
</gene>
<dbReference type="AlphaFoldDB" id="A0A2P6TTZ4"/>
<dbReference type="Proteomes" id="UP000239899">
    <property type="component" value="Unassembled WGS sequence"/>
</dbReference>
<evidence type="ECO:0000256" key="5">
    <source>
        <dbReference type="ARBA" id="ARBA00049274"/>
    </source>
</evidence>
<feature type="chain" id="PRO_5015157814" description="Tubulin--tyrosine ligase-like protein 5" evidence="7">
    <location>
        <begin position="24"/>
        <end position="664"/>
    </location>
</feature>
<dbReference type="STRING" id="3076.A0A2P6TTZ4"/>
<evidence type="ECO:0000256" key="6">
    <source>
        <dbReference type="SAM" id="MobiDB-lite"/>
    </source>
</evidence>
<keyword evidence="3" id="KW-0067">ATP-binding</keyword>
<evidence type="ECO:0000256" key="1">
    <source>
        <dbReference type="ARBA" id="ARBA00022598"/>
    </source>
</evidence>
<dbReference type="PANTHER" id="PTHR12241">
    <property type="entry name" value="TUBULIN POLYGLUTAMYLASE"/>
    <property type="match status" value="1"/>
</dbReference>
<dbReference type="PROSITE" id="PS51257">
    <property type="entry name" value="PROKAR_LIPOPROTEIN"/>
    <property type="match status" value="1"/>
</dbReference>
<dbReference type="PROSITE" id="PS51221">
    <property type="entry name" value="TTL"/>
    <property type="match status" value="1"/>
</dbReference>
<dbReference type="GO" id="GO:0036064">
    <property type="term" value="C:ciliary basal body"/>
    <property type="evidence" value="ECO:0007669"/>
    <property type="project" value="TreeGrafter"/>
</dbReference>
<evidence type="ECO:0000256" key="7">
    <source>
        <dbReference type="SAM" id="SignalP"/>
    </source>
</evidence>
<evidence type="ECO:0000256" key="3">
    <source>
        <dbReference type="ARBA" id="ARBA00022840"/>
    </source>
</evidence>
<sequence>MRAAARLLLLLVVSIACSAVTTATSTPAANPPLRIWIDEFFFSEGETQLLREAAAASGGAALVAGTTHNRVLQLKSYQRTGAVDVLWTGPAGCYEAFRRQLNATHAVSCVPGSQAMTDKAALVGSLAAAYGPAAWGVVPRSFRLPAQYGEMAAHLKREHAAGHSSLWVLKEDVHRGKGVAVVSPAQLLARALERAPGSGWFSDSWDWSSLGSGSFAGWQRLLRVRVARQGWRGVLAHVWTSWNSAMNQFLGEQYLVGGRPFYIRVWAVVMGADPARAYLYDGGVVVFGQQQKRRQAGAGNAAGSAASAASDTAAGGALIVNLWTQDRQAAAPWSLGQLEAHLAAGTGSRAAPQRLRSRLHAAAAAALAAAVPSVRRAAAGLPGYQGGSFEVLGIDFLLDASLRPWVVEVNALPSMARKVVGSSGSGNGGNGSSTAEGPKHSSSAAEQQPPSQASNPFDAQKEGFVSSLLQLLIVRHHQQAAAEQQAAQLLQAASAEAAEEQGPPCVGAAQLRQLLALPQEQAAAERLGFIPLTSQLYDGLACMAARPVSGSPDAADSSWCNLLADLQPPVPAGEQQCSADAQVGGGSALGTMARLQQWAGRLQLEAASLLPAVLHPRAWRQGQAGAALPPPKPVSDADRRMLAWLRRGLPQLSSVPALLAYCDA</sequence>
<protein>
    <recommendedName>
        <fullName evidence="4">Tubulin--tyrosine ligase-like protein 5</fullName>
    </recommendedName>
</protein>
<evidence type="ECO:0000256" key="2">
    <source>
        <dbReference type="ARBA" id="ARBA00022741"/>
    </source>
</evidence>
<name>A0A2P6TTZ4_CHLSO</name>
<evidence type="ECO:0000313" key="9">
    <source>
        <dbReference type="Proteomes" id="UP000239899"/>
    </source>
</evidence>
<keyword evidence="9" id="KW-1185">Reference proteome</keyword>
<dbReference type="EMBL" id="LHPG02000007">
    <property type="protein sequence ID" value="PRW57529.1"/>
    <property type="molecule type" value="Genomic_DNA"/>
</dbReference>
<reference evidence="8 9" key="1">
    <citation type="journal article" date="2018" name="Plant J.">
        <title>Genome sequences of Chlorella sorokiniana UTEX 1602 and Micractinium conductrix SAG 241.80: implications to maltose excretion by a green alga.</title>
        <authorList>
            <person name="Arriola M.B."/>
            <person name="Velmurugan N."/>
            <person name="Zhang Y."/>
            <person name="Plunkett M.H."/>
            <person name="Hondzo H."/>
            <person name="Barney B.M."/>
        </authorList>
    </citation>
    <scope>NUCLEOTIDE SEQUENCE [LARGE SCALE GENOMIC DNA]</scope>
    <source>
        <strain evidence="9">UTEX 1602</strain>
    </source>
</reference>
<keyword evidence="2" id="KW-0547">Nucleotide-binding</keyword>
<dbReference type="GO" id="GO:0015631">
    <property type="term" value="F:tubulin binding"/>
    <property type="evidence" value="ECO:0007669"/>
    <property type="project" value="TreeGrafter"/>
</dbReference>
<feature type="compositionally biased region" description="Low complexity" evidence="6">
    <location>
        <begin position="441"/>
        <end position="456"/>
    </location>
</feature>
<feature type="signal peptide" evidence="7">
    <location>
        <begin position="1"/>
        <end position="23"/>
    </location>
</feature>
<dbReference type="Pfam" id="PF03133">
    <property type="entry name" value="TTL"/>
    <property type="match status" value="2"/>
</dbReference>
<accession>A0A2P6TTZ4</accession>
<keyword evidence="7" id="KW-0732">Signal</keyword>
<dbReference type="SUPFAM" id="SSF56059">
    <property type="entry name" value="Glutathione synthetase ATP-binding domain-like"/>
    <property type="match status" value="1"/>
</dbReference>